<accession>A0A822YEX5</accession>
<reference evidence="2 3" key="1">
    <citation type="journal article" date="2020" name="Mol. Biol. Evol.">
        <title>Distinct Expression and Methylation Patterns for Genes with Different Fates following a Single Whole-Genome Duplication in Flowering Plants.</title>
        <authorList>
            <person name="Shi T."/>
            <person name="Rahmani R.S."/>
            <person name="Gugger P.F."/>
            <person name="Wang M."/>
            <person name="Li H."/>
            <person name="Zhang Y."/>
            <person name="Li Z."/>
            <person name="Wang Q."/>
            <person name="Van de Peer Y."/>
            <person name="Marchal K."/>
            <person name="Chen J."/>
        </authorList>
    </citation>
    <scope>NUCLEOTIDE SEQUENCE [LARGE SCALE GENOMIC DNA]</scope>
    <source>
        <tissue evidence="2">Leaf</tissue>
    </source>
</reference>
<name>A0A822YEX5_NELNU</name>
<dbReference type="PANTHER" id="PTHR31659">
    <property type="entry name" value="PROTEIN: UPF0503-LIKE PROTEIN, PUTATIVE (DUF740)-RELATED"/>
    <property type="match status" value="1"/>
</dbReference>
<dbReference type="PANTHER" id="PTHR31659:SF9">
    <property type="entry name" value="PROTEIN: UPF0503-LIKE PROTEIN, PUTATIVE (DUF740)-RELATED"/>
    <property type="match status" value="1"/>
</dbReference>
<dbReference type="InterPro" id="IPR008004">
    <property type="entry name" value="OCTOPUS-like"/>
</dbReference>
<evidence type="ECO:0000256" key="1">
    <source>
        <dbReference type="SAM" id="MobiDB-lite"/>
    </source>
</evidence>
<dbReference type="EMBL" id="DUZY01000002">
    <property type="protein sequence ID" value="DAD28068.1"/>
    <property type="molecule type" value="Genomic_DNA"/>
</dbReference>
<feature type="region of interest" description="Disordered" evidence="1">
    <location>
        <begin position="1"/>
        <end position="24"/>
    </location>
</feature>
<keyword evidence="3" id="KW-1185">Reference proteome</keyword>
<dbReference type="Pfam" id="PF05340">
    <property type="entry name" value="DUF740"/>
    <property type="match status" value="1"/>
</dbReference>
<protein>
    <submittedName>
        <fullName evidence="2">Uncharacterized protein</fullName>
    </submittedName>
</protein>
<sequence>MKDHIDLDSHGKKPPGKPPGRDLKEIAGSFWLAASIFSKKLQKWRRKKAMATVPRLQCGPKSRRVGSSGRRSWKLQITDVDGDPAILM</sequence>
<dbReference type="AlphaFoldDB" id="A0A822YEX5"/>
<evidence type="ECO:0000313" key="3">
    <source>
        <dbReference type="Proteomes" id="UP000607653"/>
    </source>
</evidence>
<proteinExistence type="predicted"/>
<gene>
    <name evidence="2" type="ORF">HUJ06_029536</name>
</gene>
<evidence type="ECO:0000313" key="2">
    <source>
        <dbReference type="EMBL" id="DAD28068.1"/>
    </source>
</evidence>
<dbReference type="Proteomes" id="UP000607653">
    <property type="component" value="Unassembled WGS sequence"/>
</dbReference>
<feature type="compositionally biased region" description="Basic and acidic residues" evidence="1">
    <location>
        <begin position="1"/>
        <end position="11"/>
    </location>
</feature>
<comment type="caution">
    <text evidence="2">The sequence shown here is derived from an EMBL/GenBank/DDBJ whole genome shotgun (WGS) entry which is preliminary data.</text>
</comment>
<organism evidence="2 3">
    <name type="scientific">Nelumbo nucifera</name>
    <name type="common">Sacred lotus</name>
    <dbReference type="NCBI Taxonomy" id="4432"/>
    <lineage>
        <taxon>Eukaryota</taxon>
        <taxon>Viridiplantae</taxon>
        <taxon>Streptophyta</taxon>
        <taxon>Embryophyta</taxon>
        <taxon>Tracheophyta</taxon>
        <taxon>Spermatophyta</taxon>
        <taxon>Magnoliopsida</taxon>
        <taxon>Proteales</taxon>
        <taxon>Nelumbonaceae</taxon>
        <taxon>Nelumbo</taxon>
    </lineage>
</organism>